<evidence type="ECO:0000256" key="4">
    <source>
        <dbReference type="ARBA" id="ARBA00023315"/>
    </source>
</evidence>
<dbReference type="EC" id="2.3.1.4" evidence="6"/>
<comment type="catalytic activity">
    <reaction evidence="5 6">
        <text>D-glucosamine 6-phosphate + acetyl-CoA = N-acetyl-D-glucosamine 6-phosphate + CoA + H(+)</text>
        <dbReference type="Rhea" id="RHEA:10292"/>
        <dbReference type="ChEBI" id="CHEBI:15378"/>
        <dbReference type="ChEBI" id="CHEBI:57287"/>
        <dbReference type="ChEBI" id="CHEBI:57288"/>
        <dbReference type="ChEBI" id="CHEBI:57513"/>
        <dbReference type="ChEBI" id="CHEBI:58725"/>
        <dbReference type="EC" id="2.3.1.4"/>
    </reaction>
</comment>
<dbReference type="EMBL" id="LTDL01000014">
    <property type="protein sequence ID" value="OAG31784.1"/>
    <property type="molecule type" value="Genomic_DNA"/>
</dbReference>
<dbReference type="SUPFAM" id="SSF55729">
    <property type="entry name" value="Acyl-CoA N-acyltransferases (Nat)"/>
    <property type="match status" value="1"/>
</dbReference>
<comment type="similarity">
    <text evidence="2 6">Belongs to the acetyltransferase family. GNA1 subfamily.</text>
</comment>
<organism evidence="8 9">
    <name type="scientific">Nematocida displodere</name>
    <dbReference type="NCBI Taxonomy" id="1805483"/>
    <lineage>
        <taxon>Eukaryota</taxon>
        <taxon>Fungi</taxon>
        <taxon>Fungi incertae sedis</taxon>
        <taxon>Microsporidia</taxon>
        <taxon>Nematocida</taxon>
    </lineage>
</organism>
<sequence>MDDNFKIRPLEKGDLNEDYFKVLSGLTISPFPDKEKLLERFEFIQKRPETYLVVVAVNKETGKVVGTGTLAIEHKFIRDLGKVGHIEDIVMAEDVQGLGIGKLVIQALVKHALEEGCYKTILACSEANVSFYVKCGFEKKEVEMAFYSKK</sequence>
<dbReference type="InterPro" id="IPR016181">
    <property type="entry name" value="Acyl_CoA_acyltransferase"/>
</dbReference>
<dbReference type="AlphaFoldDB" id="A0A177EII8"/>
<accession>A0A177EII8</accession>
<dbReference type="FunFam" id="3.40.630.30:FF:000105">
    <property type="entry name" value="Glucosamine 6-phosphate N-acetyltransferase"/>
    <property type="match status" value="1"/>
</dbReference>
<dbReference type="VEuPathDB" id="MicrosporidiaDB:NEDG_00259"/>
<dbReference type="OrthoDB" id="10039976at2759"/>
<gene>
    <name evidence="8" type="ORF">NEDG_00259</name>
</gene>
<dbReference type="PANTHER" id="PTHR13355:SF11">
    <property type="entry name" value="GLUCOSAMINE 6-PHOSPHATE N-ACETYLTRANSFERASE"/>
    <property type="match status" value="1"/>
</dbReference>
<dbReference type="RefSeq" id="XP_067545385.1">
    <property type="nucleotide sequence ID" value="XM_067687677.1"/>
</dbReference>
<dbReference type="UniPathway" id="UPA00113">
    <property type="reaction ID" value="UER00529"/>
</dbReference>
<name>A0A177EII8_9MICR</name>
<comment type="pathway">
    <text evidence="1 6">Nucleotide-sugar biosynthesis; UDP-N-acetyl-alpha-D-glucosamine biosynthesis; N-acetyl-alpha-D-glucosamine 1-phosphate from alpha-D-glucosamine 6-phosphate (route I): step 1/2.</text>
</comment>
<dbReference type="CDD" id="cd04301">
    <property type="entry name" value="NAT_SF"/>
    <property type="match status" value="1"/>
</dbReference>
<evidence type="ECO:0000259" key="7">
    <source>
        <dbReference type="PROSITE" id="PS51186"/>
    </source>
</evidence>
<dbReference type="STRING" id="1805483.A0A177EII8"/>
<evidence type="ECO:0000313" key="9">
    <source>
        <dbReference type="Proteomes" id="UP000185944"/>
    </source>
</evidence>
<proteinExistence type="inferred from homology"/>
<evidence type="ECO:0000256" key="5">
    <source>
        <dbReference type="ARBA" id="ARBA00048964"/>
    </source>
</evidence>
<dbReference type="PROSITE" id="PS51186">
    <property type="entry name" value="GNAT"/>
    <property type="match status" value="1"/>
</dbReference>
<evidence type="ECO:0000256" key="6">
    <source>
        <dbReference type="RuleBase" id="RU365086"/>
    </source>
</evidence>
<evidence type="ECO:0000313" key="8">
    <source>
        <dbReference type="EMBL" id="OAG31784.1"/>
    </source>
</evidence>
<feature type="domain" description="N-acetyltransferase" evidence="7">
    <location>
        <begin position="5"/>
        <end position="150"/>
    </location>
</feature>
<dbReference type="Gene3D" id="3.40.630.30">
    <property type="match status" value="1"/>
</dbReference>
<evidence type="ECO:0000256" key="2">
    <source>
        <dbReference type="ARBA" id="ARBA00006048"/>
    </source>
</evidence>
<dbReference type="PANTHER" id="PTHR13355">
    <property type="entry name" value="GLUCOSAMINE 6-PHOSPHATE N-ACETYLTRANSFERASE"/>
    <property type="match status" value="1"/>
</dbReference>
<dbReference type="GO" id="GO:0004343">
    <property type="term" value="F:glucosamine 6-phosphate N-acetyltransferase activity"/>
    <property type="evidence" value="ECO:0007669"/>
    <property type="project" value="UniProtKB-UniRule"/>
</dbReference>
<dbReference type="Pfam" id="PF00583">
    <property type="entry name" value="Acetyltransf_1"/>
    <property type="match status" value="1"/>
</dbReference>
<evidence type="ECO:0000256" key="3">
    <source>
        <dbReference type="ARBA" id="ARBA00022679"/>
    </source>
</evidence>
<reference evidence="8 9" key="1">
    <citation type="submission" date="2016-02" db="EMBL/GenBank/DDBJ databases">
        <title>Discovery of a natural microsporidian pathogen with a broad tissue tropism in Caenorhabditis elegans.</title>
        <authorList>
            <person name="Luallen R.J."/>
            <person name="Reinke A.W."/>
            <person name="Tong L."/>
            <person name="Botts M.R."/>
            <person name="Felix M.-A."/>
            <person name="Troemel E.R."/>
        </authorList>
    </citation>
    <scope>NUCLEOTIDE SEQUENCE [LARGE SCALE GENOMIC DNA]</scope>
    <source>
        <strain evidence="8 9">JUm2807</strain>
    </source>
</reference>
<keyword evidence="3 6" id="KW-0808">Transferase</keyword>
<dbReference type="InterPro" id="IPR039143">
    <property type="entry name" value="GNPNAT1-like"/>
</dbReference>
<evidence type="ECO:0000256" key="1">
    <source>
        <dbReference type="ARBA" id="ARBA00004832"/>
    </source>
</evidence>
<dbReference type="Proteomes" id="UP000185944">
    <property type="component" value="Unassembled WGS sequence"/>
</dbReference>
<dbReference type="GeneID" id="93646609"/>
<dbReference type="GO" id="GO:0006048">
    <property type="term" value="P:UDP-N-acetylglucosamine biosynthetic process"/>
    <property type="evidence" value="ECO:0007669"/>
    <property type="project" value="UniProtKB-UniRule"/>
</dbReference>
<dbReference type="InterPro" id="IPR000182">
    <property type="entry name" value="GNAT_dom"/>
</dbReference>
<keyword evidence="4 6" id="KW-0012">Acyltransferase</keyword>
<comment type="caution">
    <text evidence="8">The sequence shown here is derived from an EMBL/GenBank/DDBJ whole genome shotgun (WGS) entry which is preliminary data.</text>
</comment>
<protein>
    <recommendedName>
        <fullName evidence="6">Glucosamine 6-phosphate N-acetyltransferase</fullName>
        <ecNumber evidence="6">2.3.1.4</ecNumber>
    </recommendedName>
</protein>
<keyword evidence="9" id="KW-1185">Reference proteome</keyword>